<comment type="caution">
    <text evidence="3">The sequence shown here is derived from an EMBL/GenBank/DDBJ whole genome shotgun (WGS) entry which is preliminary data.</text>
</comment>
<gene>
    <name evidence="3" type="ORF">ORJ04_18185</name>
</gene>
<keyword evidence="3" id="KW-0808">Transferase</keyword>
<name>A0ABT9I3C8_9GAMM</name>
<proteinExistence type="predicted"/>
<keyword evidence="4" id="KW-1185">Reference proteome</keyword>
<keyword evidence="1" id="KW-0175">Coiled coil</keyword>
<feature type="domain" description="Polysaccharide pyruvyl transferase" evidence="2">
    <location>
        <begin position="14"/>
        <end position="327"/>
    </location>
</feature>
<evidence type="ECO:0000256" key="1">
    <source>
        <dbReference type="SAM" id="Coils"/>
    </source>
</evidence>
<organism evidence="3 4">
    <name type="scientific">Rheinheimera baltica</name>
    <dbReference type="NCBI Taxonomy" id="67576"/>
    <lineage>
        <taxon>Bacteria</taxon>
        <taxon>Pseudomonadati</taxon>
        <taxon>Pseudomonadota</taxon>
        <taxon>Gammaproteobacteria</taxon>
        <taxon>Chromatiales</taxon>
        <taxon>Chromatiaceae</taxon>
        <taxon>Rheinheimera</taxon>
    </lineage>
</organism>
<dbReference type="PANTHER" id="PTHR36836">
    <property type="entry name" value="COLANIC ACID BIOSYNTHESIS PROTEIN WCAK"/>
    <property type="match status" value="1"/>
</dbReference>
<dbReference type="PANTHER" id="PTHR36836:SF1">
    <property type="entry name" value="COLANIC ACID BIOSYNTHESIS PROTEIN WCAK"/>
    <property type="match status" value="1"/>
</dbReference>
<evidence type="ECO:0000313" key="4">
    <source>
        <dbReference type="Proteomes" id="UP001231109"/>
    </source>
</evidence>
<accession>A0ABT9I3C8</accession>
<evidence type="ECO:0000259" key="2">
    <source>
        <dbReference type="Pfam" id="PF04230"/>
    </source>
</evidence>
<dbReference type="RefSeq" id="WP_305977085.1">
    <property type="nucleotide sequence ID" value="NZ_JAPJDZ010000074.1"/>
</dbReference>
<sequence length="533" mass="58831">MNKVSIFFGHVAGNVGDIAINEGEHRLLRAAFPDAHLQFVTLRAAKSQFIDFAMPSMQLDDNTSVVHFMPQSINATGYVAAPETFLEACTASDADLIVLAAGEHVFSYANNTNTFNLFWRTLPLYVAKRLGIAVISMPATYGPFETSPGAELARLVAKMADDFSVRDVASSTEIADLVAEPVLVRPDPAFWLTSVRAKRQSGLYVFAMRSEGWGIRLNKALRDESTEQFSQDNYRDSLAFQYNLAVAKEILATSGSRITFAIQTLADEELSASVVKALADDYPGRVSLYRPTSIADYLLLLGSAQCVITSRFHAVIMAIVSGTPAIASYFPVHGHKMPGLLALLDSKKHCVEITPDNLQQAVLQSVEVLAATCNMLPVANAKLQQLRTEYIANLSHVVITSADSADVLKMSDILVRLAAELMLEGIQASQNKVSRQHASRLKVVQADTKNLQKRLDASVEDLNVYKNKSTQTVQQLQKEQSVLEQKLKDSLQQLELLTRREVSMKEQNAFFQELYEDAKAESQRLKRMLGIPI</sequence>
<dbReference type="Proteomes" id="UP001231109">
    <property type="component" value="Unassembled WGS sequence"/>
</dbReference>
<feature type="coiled-coil region" evidence="1">
    <location>
        <begin position="466"/>
        <end position="528"/>
    </location>
</feature>
<protein>
    <submittedName>
        <fullName evidence="3">Polysaccharide pyruvyl transferase family protein</fullName>
    </submittedName>
</protein>
<reference evidence="3 4" key="1">
    <citation type="submission" date="2022-11" db="EMBL/GenBank/DDBJ databases">
        <title>Viruses from the air-sea interface of a natural surface slick.</title>
        <authorList>
            <person name="Rahlff J."/>
            <person name="Holmfeldt K."/>
        </authorList>
    </citation>
    <scope>NUCLEOTIDE SEQUENCE [LARGE SCALE GENOMIC DNA]</scope>
    <source>
        <strain evidence="3 4">SMS4</strain>
    </source>
</reference>
<dbReference type="EMBL" id="JAPJDZ010000074">
    <property type="protein sequence ID" value="MDP5137885.1"/>
    <property type="molecule type" value="Genomic_DNA"/>
</dbReference>
<dbReference type="InterPro" id="IPR007345">
    <property type="entry name" value="Polysacch_pyruvyl_Trfase"/>
</dbReference>
<evidence type="ECO:0000313" key="3">
    <source>
        <dbReference type="EMBL" id="MDP5137885.1"/>
    </source>
</evidence>
<dbReference type="GO" id="GO:0016740">
    <property type="term" value="F:transferase activity"/>
    <property type="evidence" value="ECO:0007669"/>
    <property type="project" value="UniProtKB-KW"/>
</dbReference>
<dbReference type="Pfam" id="PF04230">
    <property type="entry name" value="PS_pyruv_trans"/>
    <property type="match status" value="1"/>
</dbReference>